<protein>
    <recommendedName>
        <fullName evidence="3">Type II secretion system protein J</fullName>
    </recommendedName>
</protein>
<dbReference type="GO" id="GO:0015627">
    <property type="term" value="C:type II protein secretion system complex"/>
    <property type="evidence" value="ECO:0007669"/>
    <property type="project" value="InterPro"/>
</dbReference>
<dbReference type="PROSITE" id="PS00409">
    <property type="entry name" value="PROKAR_NTER_METHYL"/>
    <property type="match status" value="1"/>
</dbReference>
<keyword evidence="4" id="KW-1003">Cell membrane</keyword>
<dbReference type="OrthoDB" id="9794345at2"/>
<dbReference type="RefSeq" id="WP_013573677.1">
    <property type="nucleotide sequence ID" value="NC_015061.1"/>
</dbReference>
<dbReference type="PRINTS" id="PR00885">
    <property type="entry name" value="BCTERIALGSPH"/>
</dbReference>
<dbReference type="Pfam" id="PF07963">
    <property type="entry name" value="N_methyl"/>
    <property type="match status" value="1"/>
</dbReference>
<dbReference type="GO" id="GO:0015628">
    <property type="term" value="P:protein secretion by the type II secretion system"/>
    <property type="evidence" value="ECO:0007669"/>
    <property type="project" value="InterPro"/>
</dbReference>
<dbReference type="PANTHER" id="PTHR39583:SF2">
    <property type="entry name" value="TYPE II SECRETION SYSTEM PROTEIN J"/>
    <property type="match status" value="1"/>
</dbReference>
<dbReference type="KEGG" id="rah:Rahaq_0331"/>
<sequence length="227" mass="24804" precursor="true">MSCQQPAKQQGFTLIEVMIAMTIFALLSLLAYQILSASVKNSEIAQEHTARLTVIQTTFSLLERDLIQILPRQTDVAGALLSASETSLSFTTIGSYSASAPLSASDLTRVTWTFTDHTLTRSAQSLPSQPLTDSSAITPFTLLTGVSSLHWRFYSGGWTNSWSKTDSFPKVIELIVTLEDMGEIRRLFLLPQIIEETKAESVDKPSEQASSESAAPIPLNGENTTDE</sequence>
<evidence type="ECO:0000313" key="12">
    <source>
        <dbReference type="EMBL" id="ADW71961.1"/>
    </source>
</evidence>
<evidence type="ECO:0000256" key="6">
    <source>
        <dbReference type="ARBA" id="ARBA00022519"/>
    </source>
</evidence>
<evidence type="ECO:0000256" key="11">
    <source>
        <dbReference type="SAM" id="Phobius"/>
    </source>
</evidence>
<dbReference type="Pfam" id="PF11612">
    <property type="entry name" value="T2SSJ"/>
    <property type="match status" value="1"/>
</dbReference>
<evidence type="ECO:0000256" key="10">
    <source>
        <dbReference type="SAM" id="MobiDB-lite"/>
    </source>
</evidence>
<evidence type="ECO:0000256" key="3">
    <source>
        <dbReference type="ARBA" id="ARBA00021539"/>
    </source>
</evidence>
<dbReference type="InterPro" id="IPR012902">
    <property type="entry name" value="N_methyl_site"/>
</dbReference>
<dbReference type="NCBIfam" id="TIGR02532">
    <property type="entry name" value="IV_pilin_GFxxxE"/>
    <property type="match status" value="1"/>
</dbReference>
<organism evidence="12 13">
    <name type="scientific">Rahnella sp. (strain Y9602)</name>
    <dbReference type="NCBI Taxonomy" id="2703885"/>
    <lineage>
        <taxon>Bacteria</taxon>
        <taxon>Pseudomonadati</taxon>
        <taxon>Pseudomonadota</taxon>
        <taxon>Gammaproteobacteria</taxon>
        <taxon>Enterobacterales</taxon>
        <taxon>Yersiniaceae</taxon>
        <taxon>Rahnella</taxon>
    </lineage>
</organism>
<name>A0A0H3FAB0_RAHSY</name>
<dbReference type="PANTHER" id="PTHR39583">
    <property type="entry name" value="TYPE II SECRETION SYSTEM PROTEIN J-RELATED"/>
    <property type="match status" value="1"/>
</dbReference>
<dbReference type="Gene3D" id="3.10.610.10">
    <property type="entry name" value="GSPII I/J protein-like"/>
    <property type="match status" value="1"/>
</dbReference>
<dbReference type="Proteomes" id="UP000007257">
    <property type="component" value="Chromosome"/>
</dbReference>
<dbReference type="InterPro" id="IPR051621">
    <property type="entry name" value="T2SS_protein_J"/>
</dbReference>
<evidence type="ECO:0000256" key="5">
    <source>
        <dbReference type="ARBA" id="ARBA00022481"/>
    </source>
</evidence>
<keyword evidence="6" id="KW-0997">Cell inner membrane</keyword>
<evidence type="ECO:0000256" key="9">
    <source>
        <dbReference type="ARBA" id="ARBA00023136"/>
    </source>
</evidence>
<keyword evidence="8 11" id="KW-1133">Transmembrane helix</keyword>
<evidence type="ECO:0000256" key="7">
    <source>
        <dbReference type="ARBA" id="ARBA00022692"/>
    </source>
</evidence>
<dbReference type="GO" id="GO:0005886">
    <property type="term" value="C:plasma membrane"/>
    <property type="evidence" value="ECO:0007669"/>
    <property type="project" value="UniProtKB-SubCell"/>
</dbReference>
<evidence type="ECO:0000256" key="2">
    <source>
        <dbReference type="ARBA" id="ARBA00011084"/>
    </source>
</evidence>
<proteinExistence type="inferred from homology"/>
<keyword evidence="7 11" id="KW-0812">Transmembrane</keyword>
<dbReference type="NCBIfam" id="TIGR01711">
    <property type="entry name" value="gspJ"/>
    <property type="match status" value="1"/>
</dbReference>
<reference evidence="12 13" key="2">
    <citation type="journal article" date="2012" name="J. Bacteriol.">
        <title>Complete Genome Sequence of Rahnella sp. Strain Y9602, a Gammaproteobacterium Isolate from Metal- and Radionuclide-Contaminated Soil.</title>
        <authorList>
            <person name="Martinez R.J."/>
            <person name="Bruce D."/>
            <person name="Detter C."/>
            <person name="Goodwin L.A."/>
            <person name="Han J."/>
            <person name="Han C.S."/>
            <person name="Held B."/>
            <person name="Land M.L."/>
            <person name="Mikhailova N."/>
            <person name="Nolan M."/>
            <person name="Pennacchio L."/>
            <person name="Pitluck S."/>
            <person name="Tapia R."/>
            <person name="Woyke T."/>
            <person name="Sobecky P.A."/>
        </authorList>
    </citation>
    <scope>NUCLEOTIDE SEQUENCE [LARGE SCALE GENOMIC DNA]</scope>
    <source>
        <strain evidence="12 13">Y9602</strain>
    </source>
</reference>
<dbReference type="AlphaFoldDB" id="A0A0H3FAB0"/>
<evidence type="ECO:0000313" key="13">
    <source>
        <dbReference type="Proteomes" id="UP000007257"/>
    </source>
</evidence>
<dbReference type="Gene3D" id="2.10.70.20">
    <property type="entry name" value="gspk-gspi-gspj complex like domains"/>
    <property type="match status" value="1"/>
</dbReference>
<dbReference type="InterPro" id="IPR002416">
    <property type="entry name" value="T2SS_protein-GspH"/>
</dbReference>
<dbReference type="SUPFAM" id="SSF54523">
    <property type="entry name" value="Pili subunits"/>
    <property type="match status" value="1"/>
</dbReference>
<feature type="region of interest" description="Disordered" evidence="10">
    <location>
        <begin position="199"/>
        <end position="227"/>
    </location>
</feature>
<keyword evidence="5" id="KW-0488">Methylation</keyword>
<evidence type="ECO:0000256" key="1">
    <source>
        <dbReference type="ARBA" id="ARBA00004377"/>
    </source>
</evidence>
<accession>A0A0H3FAB0</accession>
<reference evidence="13" key="1">
    <citation type="submission" date="2011-01" db="EMBL/GenBank/DDBJ databases">
        <title>Complete sequence of chromosome of Rahnella sp. Y9602.</title>
        <authorList>
            <consortium name="US DOE Joint Genome Institute"/>
            <person name="Lucas S."/>
            <person name="Copeland A."/>
            <person name="Lapidus A."/>
            <person name="Cheng J.-F."/>
            <person name="Goodwin L."/>
            <person name="Pitluck S."/>
            <person name="Lu M."/>
            <person name="Detter J.C."/>
            <person name="Han C."/>
            <person name="Tapia R."/>
            <person name="Land M."/>
            <person name="Hauser L."/>
            <person name="Kyrpides N."/>
            <person name="Ivanova N."/>
            <person name="Ovchinnikova G."/>
            <person name="Pagani I."/>
            <person name="Sobecky P.A."/>
            <person name="Martinez R.J."/>
            <person name="Woyke T."/>
        </authorList>
    </citation>
    <scope>NUCLEOTIDE SEQUENCE [LARGE SCALE GENOMIC DNA]</scope>
    <source>
        <strain evidence="13">Y9602</strain>
    </source>
</reference>
<feature type="transmembrane region" description="Helical" evidence="11">
    <location>
        <begin position="12"/>
        <end position="35"/>
    </location>
</feature>
<dbReference type="InterPro" id="IPR010055">
    <property type="entry name" value="T2SS_protein-GspJ"/>
</dbReference>
<gene>
    <name evidence="12" type="ordered locus">Rahaq_0331</name>
</gene>
<keyword evidence="9 11" id="KW-0472">Membrane</keyword>
<comment type="similarity">
    <text evidence="2">Belongs to the GSP J family.</text>
</comment>
<comment type="subcellular location">
    <subcellularLocation>
        <location evidence="1">Cell inner membrane</location>
        <topology evidence="1">Single-pass membrane protein</topology>
    </subcellularLocation>
</comment>
<dbReference type="HOGENOM" id="CLU_093850_0_0_6"/>
<evidence type="ECO:0000256" key="8">
    <source>
        <dbReference type="ARBA" id="ARBA00022989"/>
    </source>
</evidence>
<dbReference type="EMBL" id="CP002505">
    <property type="protein sequence ID" value="ADW71961.1"/>
    <property type="molecule type" value="Genomic_DNA"/>
</dbReference>
<evidence type="ECO:0000256" key="4">
    <source>
        <dbReference type="ARBA" id="ARBA00022475"/>
    </source>
</evidence>
<dbReference type="InterPro" id="IPR045584">
    <property type="entry name" value="Pilin-like"/>
</dbReference>
<dbReference type="eggNOG" id="COG4795">
    <property type="taxonomic scope" value="Bacteria"/>
</dbReference>